<organism evidence="2 3">
    <name type="scientific">Evansella vedderi</name>
    <dbReference type="NCBI Taxonomy" id="38282"/>
    <lineage>
        <taxon>Bacteria</taxon>
        <taxon>Bacillati</taxon>
        <taxon>Bacillota</taxon>
        <taxon>Bacilli</taxon>
        <taxon>Bacillales</taxon>
        <taxon>Bacillaceae</taxon>
        <taxon>Evansella</taxon>
    </lineage>
</organism>
<accession>A0ABU0A127</accession>
<keyword evidence="1" id="KW-0472">Membrane</keyword>
<dbReference type="Proteomes" id="UP001230005">
    <property type="component" value="Unassembled WGS sequence"/>
</dbReference>
<dbReference type="InterPro" id="IPR032820">
    <property type="entry name" value="ATPase_put"/>
</dbReference>
<dbReference type="EMBL" id="JAUSUG010000024">
    <property type="protein sequence ID" value="MDQ0257191.1"/>
    <property type="molecule type" value="Genomic_DNA"/>
</dbReference>
<name>A0ABU0A127_9BACI</name>
<protein>
    <submittedName>
        <fullName evidence="2">F0F1-type ATP synthase assembly protein I</fullName>
    </submittedName>
</protein>
<evidence type="ECO:0000313" key="2">
    <source>
        <dbReference type="EMBL" id="MDQ0257191.1"/>
    </source>
</evidence>
<sequence length="78" mass="8591">MQEPSKKFRQVVRLLALMSTISSYFVGSVLVGIFGGRWLDKQFDTGTTFLIIGLLLGIGTAVTGIYYAIRRFLGGDQT</sequence>
<keyword evidence="1" id="KW-1133">Transmembrane helix</keyword>
<evidence type="ECO:0000313" key="3">
    <source>
        <dbReference type="Proteomes" id="UP001230005"/>
    </source>
</evidence>
<feature type="transmembrane region" description="Helical" evidence="1">
    <location>
        <begin position="12"/>
        <end position="35"/>
    </location>
</feature>
<reference evidence="2 3" key="1">
    <citation type="submission" date="2023-07" db="EMBL/GenBank/DDBJ databases">
        <title>Genomic Encyclopedia of Type Strains, Phase IV (KMG-IV): sequencing the most valuable type-strain genomes for metagenomic binning, comparative biology and taxonomic classification.</title>
        <authorList>
            <person name="Goeker M."/>
        </authorList>
    </citation>
    <scope>NUCLEOTIDE SEQUENCE [LARGE SCALE GENOMIC DNA]</scope>
    <source>
        <strain evidence="2 3">DSM 9768</strain>
    </source>
</reference>
<dbReference type="Pfam" id="PF09527">
    <property type="entry name" value="ATPase_gene1"/>
    <property type="match status" value="1"/>
</dbReference>
<comment type="caution">
    <text evidence="2">The sequence shown here is derived from an EMBL/GenBank/DDBJ whole genome shotgun (WGS) entry which is preliminary data.</text>
</comment>
<gene>
    <name evidence="2" type="ORF">J2S74_004649</name>
</gene>
<proteinExistence type="predicted"/>
<dbReference type="RefSeq" id="WP_307330516.1">
    <property type="nucleotide sequence ID" value="NZ_JAUSUG010000024.1"/>
</dbReference>
<keyword evidence="1" id="KW-0812">Transmembrane</keyword>
<evidence type="ECO:0000256" key="1">
    <source>
        <dbReference type="SAM" id="Phobius"/>
    </source>
</evidence>
<feature type="transmembrane region" description="Helical" evidence="1">
    <location>
        <begin position="47"/>
        <end position="69"/>
    </location>
</feature>
<keyword evidence="3" id="KW-1185">Reference proteome</keyword>